<evidence type="ECO:0000313" key="1">
    <source>
        <dbReference type="EMBL" id="SFI22386.1"/>
    </source>
</evidence>
<dbReference type="AlphaFoldDB" id="A0A1I3GFW9"/>
<dbReference type="RefSeq" id="WP_092776066.1">
    <property type="nucleotide sequence ID" value="NZ_FORA01000001.1"/>
</dbReference>
<dbReference type="OrthoDB" id="10010565at2"/>
<dbReference type="EMBL" id="FORA01000001">
    <property type="protein sequence ID" value="SFI22386.1"/>
    <property type="molecule type" value="Genomic_DNA"/>
</dbReference>
<organism evidence="1 2">
    <name type="scientific">Jannaschia pohangensis</name>
    <dbReference type="NCBI Taxonomy" id="390807"/>
    <lineage>
        <taxon>Bacteria</taxon>
        <taxon>Pseudomonadati</taxon>
        <taxon>Pseudomonadota</taxon>
        <taxon>Alphaproteobacteria</taxon>
        <taxon>Rhodobacterales</taxon>
        <taxon>Roseobacteraceae</taxon>
        <taxon>Jannaschia</taxon>
    </lineage>
</organism>
<dbReference type="Proteomes" id="UP000199110">
    <property type="component" value="Unassembled WGS sequence"/>
</dbReference>
<proteinExistence type="predicted"/>
<evidence type="ECO:0000313" key="2">
    <source>
        <dbReference type="Proteomes" id="UP000199110"/>
    </source>
</evidence>
<protein>
    <submittedName>
        <fullName evidence="1">Uncharacterized protein</fullName>
    </submittedName>
</protein>
<keyword evidence="2" id="KW-1185">Reference proteome</keyword>
<gene>
    <name evidence="1" type="ORF">SAMN04488095_0182</name>
</gene>
<sequence length="111" mass="12142">MQEILKRLGAKKGSKESIKDTKGIAQFALAPKIPESQLAEYEEQAQQAQSAGDQVPVIVDGIPMFMFRGVVQGLVRIGAFIVVWPGTEIHVGYGESENGYPPDWIGPYIPK</sequence>
<name>A0A1I3GFW9_9RHOB</name>
<accession>A0A1I3GFW9</accession>
<reference evidence="1 2" key="1">
    <citation type="submission" date="2016-10" db="EMBL/GenBank/DDBJ databases">
        <authorList>
            <person name="de Groot N.N."/>
        </authorList>
    </citation>
    <scope>NUCLEOTIDE SEQUENCE [LARGE SCALE GENOMIC DNA]</scope>
    <source>
        <strain evidence="1 2">DSM 19073</strain>
    </source>
</reference>